<feature type="compositionally biased region" description="Polar residues" evidence="1">
    <location>
        <begin position="38"/>
        <end position="56"/>
    </location>
</feature>
<feature type="compositionally biased region" description="Polar residues" evidence="1">
    <location>
        <begin position="65"/>
        <end position="76"/>
    </location>
</feature>
<dbReference type="KEGG" id="rmai:MACH21_00120"/>
<accession>A0AA48KJA0</accession>
<reference evidence="2 3" key="1">
    <citation type="submission" date="2023-01" db="EMBL/GenBank/DDBJ databases">
        <title>Complete genome sequence of Roseicyclus marinus strain Dej080120_10.</title>
        <authorList>
            <person name="Ueki S."/>
            <person name="Maruyama F."/>
        </authorList>
    </citation>
    <scope>NUCLEOTIDE SEQUENCE [LARGE SCALE GENOMIC DNA]</scope>
    <source>
        <strain evidence="2 3">Dej080120_10</strain>
    </source>
</reference>
<dbReference type="EMBL" id="AP027266">
    <property type="protein sequence ID" value="BDW83835.1"/>
    <property type="molecule type" value="Genomic_DNA"/>
</dbReference>
<keyword evidence="3" id="KW-1185">Reference proteome</keyword>
<evidence type="ECO:0000256" key="1">
    <source>
        <dbReference type="SAM" id="MobiDB-lite"/>
    </source>
</evidence>
<name>A0AA48KJA0_9RHOB</name>
<dbReference type="AlphaFoldDB" id="A0AA48KJA0"/>
<evidence type="ECO:0000313" key="2">
    <source>
        <dbReference type="EMBL" id="BDW83835.1"/>
    </source>
</evidence>
<feature type="region of interest" description="Disordered" evidence="1">
    <location>
        <begin position="30"/>
        <end position="76"/>
    </location>
</feature>
<protein>
    <submittedName>
        <fullName evidence="2">Uncharacterized protein</fullName>
    </submittedName>
</protein>
<organism evidence="2 3">
    <name type="scientific">Roseicyclus marinus</name>
    <dbReference type="NCBI Taxonomy" id="2161673"/>
    <lineage>
        <taxon>Bacteria</taxon>
        <taxon>Pseudomonadati</taxon>
        <taxon>Pseudomonadota</taxon>
        <taxon>Alphaproteobacteria</taxon>
        <taxon>Rhodobacterales</taxon>
        <taxon>Roseobacteraceae</taxon>
        <taxon>Roseicyclus</taxon>
    </lineage>
</organism>
<evidence type="ECO:0000313" key="3">
    <source>
        <dbReference type="Proteomes" id="UP001337723"/>
    </source>
</evidence>
<proteinExistence type="predicted"/>
<gene>
    <name evidence="2" type="ORF">MACH21_00120</name>
</gene>
<sequence length="76" mass="7865">MGHRPDKRPVERDVETVHFAVLCLIGVHDTVAGGHGTGATSSKGQNECHTEQTGNNAMEEKSGQEYGSATGSNGAG</sequence>
<dbReference type="Proteomes" id="UP001337723">
    <property type="component" value="Chromosome"/>
</dbReference>